<dbReference type="Pfam" id="PF03372">
    <property type="entry name" value="Exo_endo_phos"/>
    <property type="match status" value="1"/>
</dbReference>
<feature type="region of interest" description="Disordered" evidence="1">
    <location>
        <begin position="1"/>
        <end position="28"/>
    </location>
</feature>
<dbReference type="PANTHER" id="PTHR33116">
    <property type="entry name" value="REVERSE TRANSCRIPTASE ZINC-BINDING DOMAIN-CONTAINING PROTEIN-RELATED-RELATED"/>
    <property type="match status" value="1"/>
</dbReference>
<dbReference type="InterPro" id="IPR025558">
    <property type="entry name" value="DUF4283"/>
</dbReference>
<dbReference type="ExpressionAtlas" id="Q9ZVF0">
    <property type="expression patterns" value="baseline and differential"/>
</dbReference>
<sequence>MLPAAAPPGLSGEVPLREGSPVSSPVSLERQDGDLIVSNQSTYRVLLVSDSDQFPALSQSALETTQRMSHPPAKKSWVNAARKHTFTQQKFVSEEVDGQATVVVPKEVFLGAKPLWEDFLIGHFLNAKAPHVGKIHMIVNKIWRLGDKSNLIDVYAVNDSTIKFRIRNEAMRRRALNRGMWNIMDLPMVVSKWSPFAEETQPAMKSIQLWITLTDVPPSLFTDKGLEFLASAVGKPIRLHPKTESCSSFDEAQLLVEADLTKELPKEFVFTGEEEGELAAVIKYSYPWLPPRCSCCDKWGHLRDSCLSALKTCSRDTPNPDPIHVEETETGQVLSNSQTAASVTAECVTENIPIIPISEDGKEEEKGAESWITPKFGRSPPKKQEGLQFGEVSILSNSYSALNGKDESGEDIITADSVEKQAEETQNSTQDPPQEKKWVDEQNFQFGCLIETRVKEENSQWLGSKLFKDWSMLTNYEFNRRGRLWVVWRENVRFTPFYKSDQLITCSVKLESQEEEFFYSFVYASNFAEERKILWNDLRDHMDSPIIRDKPWIIFGDFNEILDMDEHSRMEDHPAVTSGMRDFQSLVNYCSFSDLASHGPLFTWCNKRDNDPIWKKLDRVMVNEAWKMVYPQSYNVFEAGGCSDHLRCRINLNMNSGAQVRGNKPFKFVNAVADMEEFKPLVENFWRETEPIHMSTSSLFRFTKKLKALKPKLRGLAKEKMGNLVKRTREAYLSLCQAQQSNSQNPSQRAMEIESEAYVRWDRIASIEEKYLKQVSKLHWLKVGDKNNKTFHRAATARAAQNSIREIQKEDGSTATTKDDIKNETERFFQEFLQLIPNDYEGITVEKLTSLLPYHCSPAEKDMLTASVSAKEIRGALFSMPNDKSPGPDGYTSEFYKRAWDIIGAEFVLAVKSFFEKGFLPKGVNTTILALIPKKLEAKEMKDYRPISCCNVIYKVISKIIANRLKHVLPNFIAGNQSAFVKDRLLIENLLLATELVKDYHKDTISGRCAIKIDISKAFDSVQWSFLKNVLSALDFPPEFVHWVMLCVTTASFSVQVNGELAGYFQSSREQLKKKIGSWTARFLSYAGRLNLISSVLWSICNFWLAAFRLPRKCIREIDKLCSTFLWSGPDLNSHKAKVAWDDVCKPKKEGGLGLRSIKEANDDMAKQFCKKEVNTGRNTFFWYDDWSTLGRLVEIAGDRGTIDMGISRKMTLEEAWNGRRQRRHRDNVLNQMEEALELTRQRRNGNDDVTLWKGKNDDYRHCFSTKETWNNTRTMGIEVPWHKGVWFTHSTPKFSFCVWLAVYDRLSTGDKMLLWNRGLQGTCLLCRNATESRDHLFFSCSFSSEVWEMSAKSIYKSSYSTDWRHLLTKIQENWKDRVESFIARYIFQVSVYAIWRERNRRKHGRNPNQAAQLVRWIDKQIRDQLSAIKLMGDRRYDQGFQFWLKSSS</sequence>
<dbReference type="Pfam" id="PF14111">
    <property type="entry name" value="DUF4283"/>
    <property type="match status" value="1"/>
</dbReference>
<dbReference type="SUPFAM" id="SSF56219">
    <property type="entry name" value="DNase I-like"/>
    <property type="match status" value="1"/>
</dbReference>
<keyword evidence="6" id="KW-0548">Nucleotidyltransferase</keyword>
<reference evidence="6" key="3">
    <citation type="submission" date="2002-02" db="EMBL/GenBank/DDBJ databases">
        <authorList>
            <person name="Town C.D."/>
            <person name="Kaul S."/>
        </authorList>
    </citation>
    <scope>NUCLEOTIDE SEQUENCE</scope>
</reference>
<reference key="1">
    <citation type="journal article" date="1999" name="Nature">
        <title>Sequence and analysis of chromosome 2 of the plant Arabidopsis thaliana.</title>
        <authorList>
            <person name="Lin X."/>
            <person name="Kaul S."/>
            <person name="Rounsley S."/>
            <person name="Shea T.P."/>
            <person name="Benito M.I."/>
            <person name="Town C.D."/>
            <person name="Fujii C.Y."/>
            <person name="Mason T."/>
            <person name="Bowman C.L."/>
            <person name="Barnstead M."/>
            <person name="Feldblyum T.V."/>
            <person name="Buell C.R."/>
            <person name="Ketchum K.A."/>
            <person name="Lee J."/>
            <person name="Ronning C.M."/>
            <person name="Koo H.L."/>
            <person name="Moffat K.S."/>
            <person name="Cronin L.A."/>
            <person name="Shen M."/>
            <person name="Pai G."/>
            <person name="Van Aken S."/>
            <person name="Umayam L."/>
            <person name="Tallon L.J."/>
            <person name="Gill J.E."/>
            <person name="Adams M.D."/>
            <person name="Carrera A.J."/>
            <person name="Creasy T.H."/>
            <person name="Goodman H.M."/>
            <person name="Somerville C.R."/>
            <person name="Copenhaver G.P."/>
            <person name="Preuss D."/>
            <person name="Nierman W.C."/>
            <person name="White O."/>
            <person name="Eisen J.A."/>
            <person name="Salzberg S.L."/>
            <person name="Fraser C.M."/>
            <person name="Venter J.C."/>
        </authorList>
    </citation>
    <scope>NUCLEOTIDE SEQUENCE [LARGE SCALE GENOMIC DNA]</scope>
    <source>
        <strain>cv. Columbia</strain>
    </source>
</reference>
<dbReference type="GO" id="GO:0003964">
    <property type="term" value="F:RNA-directed DNA polymerase activity"/>
    <property type="evidence" value="ECO:0007669"/>
    <property type="project" value="UniProtKB-KW"/>
</dbReference>
<dbReference type="SUPFAM" id="SSF56672">
    <property type="entry name" value="DNA/RNA polymerases"/>
    <property type="match status" value="1"/>
</dbReference>
<dbReference type="InterPro" id="IPR000477">
    <property type="entry name" value="RT_dom"/>
</dbReference>
<dbReference type="InterPro" id="IPR005135">
    <property type="entry name" value="Endo/exonuclease/phosphatase"/>
</dbReference>
<dbReference type="InterPro" id="IPR043502">
    <property type="entry name" value="DNA/RNA_pol_sf"/>
</dbReference>
<feature type="domain" description="DUF4283" evidence="5">
    <location>
        <begin position="115"/>
        <end position="196"/>
    </location>
</feature>
<keyword evidence="6" id="KW-0808">Transferase</keyword>
<reference evidence="6" key="2">
    <citation type="submission" date="2000-03" db="EMBL/GenBank/DDBJ databases">
        <authorList>
            <person name="Rounsley S.D."/>
            <person name="Lin X."/>
            <person name="Kaul S."/>
            <person name="Shea T.P."/>
            <person name="Fujii C.Y."/>
            <person name="Mason T.M."/>
            <person name="Shen M."/>
            <person name="Ronning C.M."/>
            <person name="Fraser C.M."/>
            <person name="Somerville C.R."/>
            <person name="Venter J.C."/>
        </authorList>
    </citation>
    <scope>NUCLEOTIDE SEQUENCE</scope>
</reference>
<dbReference type="Pfam" id="PF13966">
    <property type="entry name" value="zf-RVT"/>
    <property type="match status" value="1"/>
</dbReference>
<feature type="domain" description="Reverse transcriptase" evidence="2">
    <location>
        <begin position="933"/>
        <end position="1066"/>
    </location>
</feature>
<gene>
    <name evidence="6" type="ordered locus">At2g01550</name>
</gene>
<organism evidence="6">
    <name type="scientific">Arabidopsis thaliana</name>
    <name type="common">Mouse-ear cress</name>
    <dbReference type="NCBI Taxonomy" id="3702"/>
    <lineage>
        <taxon>Eukaryota</taxon>
        <taxon>Viridiplantae</taxon>
        <taxon>Streptophyta</taxon>
        <taxon>Embryophyta</taxon>
        <taxon>Tracheophyta</taxon>
        <taxon>Spermatophyta</taxon>
        <taxon>Magnoliopsida</taxon>
        <taxon>eudicotyledons</taxon>
        <taxon>Gunneridae</taxon>
        <taxon>Pentapetalae</taxon>
        <taxon>rosids</taxon>
        <taxon>malvids</taxon>
        <taxon>Brassicales</taxon>
        <taxon>Brassicaceae</taxon>
        <taxon>Camelineae</taxon>
        <taxon>Arabidopsis</taxon>
    </lineage>
</organism>
<feature type="domain" description="Endonuclease/exonuclease/phosphatase" evidence="3">
    <location>
        <begin position="438"/>
        <end position="645"/>
    </location>
</feature>
<dbReference type="PIR" id="B84426">
    <property type="entry name" value="B84426"/>
</dbReference>
<dbReference type="InterPro" id="IPR036691">
    <property type="entry name" value="Endo/exonu/phosph_ase_sf"/>
</dbReference>
<dbReference type="Gene3D" id="3.60.10.10">
    <property type="entry name" value="Endonuclease/exonuclease/phosphatase"/>
    <property type="match status" value="1"/>
</dbReference>
<evidence type="ECO:0000313" key="6">
    <source>
        <dbReference type="EMBL" id="AAC67331.1"/>
    </source>
</evidence>
<evidence type="ECO:0000259" key="4">
    <source>
        <dbReference type="Pfam" id="PF13966"/>
    </source>
</evidence>
<evidence type="ECO:0000256" key="1">
    <source>
        <dbReference type="SAM" id="MobiDB-lite"/>
    </source>
</evidence>
<accession>Q9ZVF0</accession>
<protein>
    <submittedName>
        <fullName evidence="6">Putative non-LTR retroelement reverse transcriptase</fullName>
    </submittedName>
</protein>
<dbReference type="EMBL" id="AC005560">
    <property type="protein sequence ID" value="AAC67331.1"/>
    <property type="molecule type" value="Genomic_DNA"/>
</dbReference>
<evidence type="ECO:0000259" key="5">
    <source>
        <dbReference type="Pfam" id="PF14111"/>
    </source>
</evidence>
<name>Q9ZVF0_ARATH</name>
<dbReference type="CDD" id="cd01650">
    <property type="entry name" value="RT_nLTR_like"/>
    <property type="match status" value="1"/>
</dbReference>
<dbReference type="InterPro" id="IPR026960">
    <property type="entry name" value="RVT-Znf"/>
</dbReference>
<evidence type="ECO:0000259" key="2">
    <source>
        <dbReference type="Pfam" id="PF00078"/>
    </source>
</evidence>
<feature type="domain" description="Reverse transcriptase zinc-binding" evidence="4">
    <location>
        <begin position="1264"/>
        <end position="1348"/>
    </location>
</feature>
<proteinExistence type="predicted"/>
<keyword evidence="6" id="KW-0695">RNA-directed DNA polymerase</keyword>
<dbReference type="Pfam" id="PF00078">
    <property type="entry name" value="RVT_1"/>
    <property type="match status" value="1"/>
</dbReference>
<dbReference type="PANTHER" id="PTHR33116:SF78">
    <property type="entry name" value="OS12G0587133 PROTEIN"/>
    <property type="match status" value="1"/>
</dbReference>
<evidence type="ECO:0000259" key="3">
    <source>
        <dbReference type="Pfam" id="PF03372"/>
    </source>
</evidence>